<gene>
    <name evidence="3" type="ORF">BCF89_10519</name>
</gene>
<dbReference type="Gene3D" id="2.40.50.90">
    <property type="match status" value="1"/>
</dbReference>
<dbReference type="RefSeq" id="WP_111518591.1">
    <property type="nucleotide sequence ID" value="NZ_QKUB01000005.1"/>
</dbReference>
<evidence type="ECO:0000256" key="1">
    <source>
        <dbReference type="SAM" id="SignalP"/>
    </source>
</evidence>
<keyword evidence="4" id="KW-1185">Reference proteome</keyword>
<accession>A0A2W7G004</accession>
<dbReference type="SUPFAM" id="SSF50199">
    <property type="entry name" value="Staphylococcal nuclease"/>
    <property type="match status" value="1"/>
</dbReference>
<dbReference type="PROSITE" id="PS51257">
    <property type="entry name" value="PROKAR_LIPOPROTEIN"/>
    <property type="match status" value="1"/>
</dbReference>
<dbReference type="InterPro" id="IPR016071">
    <property type="entry name" value="Staphylococal_nuclease_OB-fold"/>
</dbReference>
<feature type="domain" description="TNase-like" evidence="2">
    <location>
        <begin position="83"/>
        <end position="199"/>
    </location>
</feature>
<sequence length="322" mass="37871">MKKNWWILGTSPLLISSFAIISCTTKINNEYYDSLKLNNTFFGVTKLDEVGKIFNTKYKDKIIKNQETREIVEVERDLWEKFFALEGVVEQIVDGDTLNVKITNNKLHNNEYFKNGEVIGIRVPMIDTLEEYKEAPQKERALASYDSSFARKMLPVGTKVRVITDNWANKSYNRFVGYVFFGNNFEKELDIEMLRNGFTLPRVQEVTFKNFISDYDDEKKSSPASYLIPYVAKAFNEGWLKKRGFYKKEGNEIILNNKKQIIKFKNPKEFSTVYEAHGEALINDAYRFFYPTVIPKKIHSIFKNEKNNFYEFLEKQKENNKK</sequence>
<dbReference type="SMART" id="SM00318">
    <property type="entry name" value="SNc"/>
    <property type="match status" value="1"/>
</dbReference>
<evidence type="ECO:0000313" key="3">
    <source>
        <dbReference type="EMBL" id="PZV99891.1"/>
    </source>
</evidence>
<dbReference type="Proteomes" id="UP000249646">
    <property type="component" value="Unassembled WGS sequence"/>
</dbReference>
<comment type="caution">
    <text evidence="3">The sequence shown here is derived from an EMBL/GenBank/DDBJ whole genome shotgun (WGS) entry which is preliminary data.</text>
</comment>
<dbReference type="InterPro" id="IPR035437">
    <property type="entry name" value="SNase_OB-fold_sf"/>
</dbReference>
<feature type="signal peptide" evidence="1">
    <location>
        <begin position="1"/>
        <end position="21"/>
    </location>
</feature>
<evidence type="ECO:0000259" key="2">
    <source>
        <dbReference type="PROSITE" id="PS50830"/>
    </source>
</evidence>
<organism evidence="3 4">
    <name type="scientific">Metamycoplasma auris</name>
    <dbReference type="NCBI Taxonomy" id="51363"/>
    <lineage>
        <taxon>Bacteria</taxon>
        <taxon>Bacillati</taxon>
        <taxon>Mycoplasmatota</taxon>
        <taxon>Mycoplasmoidales</taxon>
        <taxon>Metamycoplasmataceae</taxon>
        <taxon>Metamycoplasma</taxon>
    </lineage>
</organism>
<reference evidence="3 4" key="1">
    <citation type="submission" date="2018-06" db="EMBL/GenBank/DDBJ databases">
        <title>Genomic Encyclopedia of Archaeal and Bacterial Type Strains, Phase II (KMG-II): from individual species to whole genera.</title>
        <authorList>
            <person name="Goeker M."/>
        </authorList>
    </citation>
    <scope>NUCLEOTIDE SEQUENCE [LARGE SCALE GENOMIC DNA]</scope>
    <source>
        <strain evidence="3 4">ATCC 51348</strain>
    </source>
</reference>
<feature type="chain" id="PRO_5016018114" description="TNase-like domain-containing protein" evidence="1">
    <location>
        <begin position="22"/>
        <end position="322"/>
    </location>
</feature>
<dbReference type="OrthoDB" id="395390at2"/>
<dbReference type="PROSITE" id="PS50830">
    <property type="entry name" value="TNASE_3"/>
    <property type="match status" value="1"/>
</dbReference>
<dbReference type="AlphaFoldDB" id="A0A2W7G004"/>
<proteinExistence type="predicted"/>
<evidence type="ECO:0000313" key="4">
    <source>
        <dbReference type="Proteomes" id="UP000249646"/>
    </source>
</evidence>
<dbReference type="EMBL" id="QKUB01000005">
    <property type="protein sequence ID" value="PZV99891.1"/>
    <property type="molecule type" value="Genomic_DNA"/>
</dbReference>
<protein>
    <recommendedName>
        <fullName evidence="2">TNase-like domain-containing protein</fullName>
    </recommendedName>
</protein>
<keyword evidence="1" id="KW-0732">Signal</keyword>
<name>A0A2W7G004_9BACT</name>